<keyword evidence="6" id="KW-0030">Aminoacyl-tRNA synthetase</keyword>
<evidence type="ECO:0000256" key="4">
    <source>
        <dbReference type="ARBA" id="ARBA00022741"/>
    </source>
</evidence>
<dbReference type="PANTHER" id="PTHR11778">
    <property type="entry name" value="SERYL-TRNA SYNTHETASE"/>
    <property type="match status" value="1"/>
</dbReference>
<evidence type="ECO:0000256" key="5">
    <source>
        <dbReference type="ARBA" id="ARBA00022840"/>
    </source>
</evidence>
<comment type="caution">
    <text evidence="11">The sequence shown here is derived from an EMBL/GenBank/DDBJ whole genome shotgun (WGS) entry which is preliminary data.</text>
</comment>
<feature type="binding site" evidence="8">
    <location>
        <position position="223"/>
    </location>
    <ligand>
        <name>L-serine</name>
        <dbReference type="ChEBI" id="CHEBI:33384"/>
    </ligand>
</feature>
<evidence type="ECO:0000259" key="10">
    <source>
        <dbReference type="PROSITE" id="PS50862"/>
    </source>
</evidence>
<dbReference type="FunFam" id="3.30.930.10:FF:000078">
    <property type="entry name" value="Seryl-tRNA synthetase"/>
    <property type="match status" value="1"/>
</dbReference>
<keyword evidence="3" id="KW-0436">Ligase</keyword>
<protein>
    <recommendedName>
        <fullName evidence="2">serine--tRNA ligase</fullName>
        <ecNumber evidence="2">6.1.1.11</ecNumber>
    </recommendedName>
    <alternativeName>
        <fullName evidence="7">Seryl-tRNA synthetase</fullName>
    </alternativeName>
</protein>
<accession>A0A9P0PA70</accession>
<keyword evidence="5 9" id="KW-0067">ATP-binding</keyword>
<gene>
    <name evidence="11" type="ORF">ACAOBT_LOCUS9544</name>
</gene>
<dbReference type="EMBL" id="CAKOFQ010006788">
    <property type="protein sequence ID" value="CAH1971675.1"/>
    <property type="molecule type" value="Genomic_DNA"/>
</dbReference>
<name>A0A9P0PA70_ACAOB</name>
<feature type="binding site" evidence="9">
    <location>
        <begin position="254"/>
        <end position="256"/>
    </location>
    <ligand>
        <name>ATP</name>
        <dbReference type="ChEBI" id="CHEBI:30616"/>
    </ligand>
</feature>
<feature type="domain" description="Aminoacyl-transfer RNA synthetases class-II family profile" evidence="10">
    <location>
        <begin position="159"/>
        <end position="400"/>
    </location>
</feature>
<reference evidence="11" key="1">
    <citation type="submission" date="2022-03" db="EMBL/GenBank/DDBJ databases">
        <authorList>
            <person name="Sayadi A."/>
        </authorList>
    </citation>
    <scope>NUCLEOTIDE SEQUENCE</scope>
</reference>
<evidence type="ECO:0000256" key="8">
    <source>
        <dbReference type="PIRSR" id="PIRSR001529-1"/>
    </source>
</evidence>
<dbReference type="PROSITE" id="PS50862">
    <property type="entry name" value="AA_TRNA_LIGASE_II"/>
    <property type="match status" value="1"/>
</dbReference>
<dbReference type="InterPro" id="IPR002317">
    <property type="entry name" value="Ser-tRNA-ligase_type_1"/>
</dbReference>
<feature type="binding site" evidence="8">
    <location>
        <position position="373"/>
    </location>
    <ligand>
        <name>L-serine</name>
        <dbReference type="ChEBI" id="CHEBI:33384"/>
    </ligand>
</feature>
<feature type="site" description="Important for serine binding" evidence="8">
    <location>
        <position position="375"/>
    </location>
</feature>
<proteinExistence type="inferred from homology"/>
<dbReference type="GO" id="GO:0006434">
    <property type="term" value="P:seryl-tRNA aminoacylation"/>
    <property type="evidence" value="ECO:0007669"/>
    <property type="project" value="InterPro"/>
</dbReference>
<dbReference type="EC" id="6.1.1.11" evidence="2"/>
<dbReference type="PRINTS" id="PR00981">
    <property type="entry name" value="TRNASYNTHSER"/>
</dbReference>
<organism evidence="11 12">
    <name type="scientific">Acanthoscelides obtectus</name>
    <name type="common">Bean weevil</name>
    <name type="synonym">Bruchus obtectus</name>
    <dbReference type="NCBI Taxonomy" id="200917"/>
    <lineage>
        <taxon>Eukaryota</taxon>
        <taxon>Metazoa</taxon>
        <taxon>Ecdysozoa</taxon>
        <taxon>Arthropoda</taxon>
        <taxon>Hexapoda</taxon>
        <taxon>Insecta</taxon>
        <taxon>Pterygota</taxon>
        <taxon>Neoptera</taxon>
        <taxon>Endopterygota</taxon>
        <taxon>Coleoptera</taxon>
        <taxon>Polyphaga</taxon>
        <taxon>Cucujiformia</taxon>
        <taxon>Chrysomeloidea</taxon>
        <taxon>Chrysomelidae</taxon>
        <taxon>Bruchinae</taxon>
        <taxon>Bruchini</taxon>
        <taxon>Acanthoscelides</taxon>
    </lineage>
</organism>
<evidence type="ECO:0000313" key="11">
    <source>
        <dbReference type="EMBL" id="CAH1971675.1"/>
    </source>
</evidence>
<dbReference type="InterPro" id="IPR006195">
    <property type="entry name" value="aa-tRNA-synth_II"/>
</dbReference>
<dbReference type="PIRSF" id="PIRSF001529">
    <property type="entry name" value="Ser-tRNA-synth_IIa"/>
    <property type="match status" value="1"/>
</dbReference>
<dbReference type="GO" id="GO:0005524">
    <property type="term" value="F:ATP binding"/>
    <property type="evidence" value="ECO:0007669"/>
    <property type="project" value="UniProtKB-KW"/>
</dbReference>
<dbReference type="Gene3D" id="3.30.930.10">
    <property type="entry name" value="Bira Bifunctional Protein, Domain 2"/>
    <property type="match status" value="1"/>
</dbReference>
<evidence type="ECO:0000256" key="3">
    <source>
        <dbReference type="ARBA" id="ARBA00022598"/>
    </source>
</evidence>
<feature type="binding site" evidence="8">
    <location>
        <position position="276"/>
    </location>
    <ligand>
        <name>L-serine</name>
        <dbReference type="ChEBI" id="CHEBI:33384"/>
    </ligand>
</feature>
<dbReference type="InterPro" id="IPR045864">
    <property type="entry name" value="aa-tRNA-synth_II/BPL/LPL"/>
</dbReference>
<dbReference type="InterPro" id="IPR002314">
    <property type="entry name" value="aa-tRNA-synt_IIb"/>
</dbReference>
<dbReference type="Proteomes" id="UP001152888">
    <property type="component" value="Unassembled WGS sequence"/>
</dbReference>
<comment type="similarity">
    <text evidence="1">Belongs to the class-II aminoacyl-tRNA synthetase family. Type-1 seryl-tRNA synthetase subfamily.</text>
</comment>
<dbReference type="Pfam" id="PF00587">
    <property type="entry name" value="tRNA-synt_2b"/>
    <property type="match status" value="1"/>
</dbReference>
<keyword evidence="4" id="KW-0547">Nucleotide-binding</keyword>
<feature type="binding site" evidence="8">
    <location>
        <position position="254"/>
    </location>
    <ligand>
        <name>L-serine</name>
        <dbReference type="ChEBI" id="CHEBI:33384"/>
    </ligand>
</feature>
<dbReference type="OrthoDB" id="10264585at2759"/>
<dbReference type="GO" id="GO:0004828">
    <property type="term" value="F:serine-tRNA ligase activity"/>
    <property type="evidence" value="ECO:0007669"/>
    <property type="project" value="UniProtKB-EC"/>
</dbReference>
<evidence type="ECO:0000256" key="7">
    <source>
        <dbReference type="ARBA" id="ARBA00031113"/>
    </source>
</evidence>
<evidence type="ECO:0000256" key="2">
    <source>
        <dbReference type="ARBA" id="ARBA00012840"/>
    </source>
</evidence>
<evidence type="ECO:0000256" key="1">
    <source>
        <dbReference type="ARBA" id="ARBA00010728"/>
    </source>
</evidence>
<dbReference type="AlphaFoldDB" id="A0A9P0PA70"/>
<dbReference type="NCBIfam" id="TIGR00414">
    <property type="entry name" value="serS"/>
    <property type="match status" value="1"/>
</dbReference>
<keyword evidence="12" id="KW-1185">Reference proteome</keyword>
<evidence type="ECO:0000256" key="6">
    <source>
        <dbReference type="ARBA" id="ARBA00023146"/>
    </source>
</evidence>
<feature type="binding site" evidence="9">
    <location>
        <begin position="340"/>
        <end position="343"/>
    </location>
    <ligand>
        <name>ATP</name>
        <dbReference type="ChEBI" id="CHEBI:30616"/>
    </ligand>
</feature>
<feature type="binding site" evidence="9">
    <location>
        <begin position="269"/>
        <end position="272"/>
    </location>
    <ligand>
        <name>ATP</name>
        <dbReference type="ChEBI" id="CHEBI:30616"/>
    </ligand>
</feature>
<sequence length="429" mass="49385">MLEKIGKTAVGALRNFHTTHAYLWNIPKQAELDIFFLCNPSNLSNIEQNIANRKGIGDIRRAHELKTRLDKTDTSSIEYSKLKEELYQELLRIPNETHPNLAKMEEEPKILKLVNEKPYEGFKYLEFHEIAKRLKLVRTEQLGNVSGNRSYYLLGEMAELEHALVNYFLENLIVNHGFELISVPDILPRDVIERCGMKTRGERNQVYSLDPTRHDSDLCLSGTSEMSLAGFLSGKVFKEEELPKKLAAVSRCFRAETSSVAEERGIFRVHEFTKVEMFVATNPMMSDKHLEEICTIQEKGFESLGLHFQVLDMPPHELGAPAYRKYDIEAWMPGRKMFGEISSCSNCTDYQSRRLGIKYVTKFGHERFVHTLNGTACAIPRLLIALTETFQHEKGYINIPLVLHKYMRGKTTISKQKHIPELKLVKHKK</sequence>
<dbReference type="SUPFAM" id="SSF55681">
    <property type="entry name" value="Class II aaRS and biotin synthetases"/>
    <property type="match status" value="1"/>
</dbReference>
<evidence type="ECO:0000256" key="9">
    <source>
        <dbReference type="PIRSR" id="PIRSR001529-2"/>
    </source>
</evidence>
<evidence type="ECO:0000313" key="12">
    <source>
        <dbReference type="Proteomes" id="UP001152888"/>
    </source>
</evidence>